<dbReference type="GO" id="GO:0032543">
    <property type="term" value="P:mitochondrial translation"/>
    <property type="evidence" value="ECO:0007669"/>
    <property type="project" value="TreeGrafter"/>
</dbReference>
<dbReference type="Gene3D" id="3.30.930.10">
    <property type="entry name" value="Bira Bifunctional Protein, Domain 2"/>
    <property type="match status" value="1"/>
</dbReference>
<keyword evidence="4" id="KW-1185">Reference proteome</keyword>
<dbReference type="Gene3D" id="3.40.50.800">
    <property type="entry name" value="Anticodon-binding domain"/>
    <property type="match status" value="1"/>
</dbReference>
<dbReference type="GO" id="GO:0004821">
    <property type="term" value="F:histidine-tRNA ligase activity"/>
    <property type="evidence" value="ECO:0007669"/>
    <property type="project" value="TreeGrafter"/>
</dbReference>
<dbReference type="GO" id="GO:0005739">
    <property type="term" value="C:mitochondrion"/>
    <property type="evidence" value="ECO:0007669"/>
    <property type="project" value="TreeGrafter"/>
</dbReference>
<dbReference type="SUPFAM" id="SSF52954">
    <property type="entry name" value="Class II aaRS ABD-related"/>
    <property type="match status" value="1"/>
</dbReference>
<dbReference type="PANTHER" id="PTHR11476:SF7">
    <property type="entry name" value="HISTIDINE--TRNA LIGASE"/>
    <property type="match status" value="1"/>
</dbReference>
<proteinExistence type="predicted"/>
<evidence type="ECO:0000259" key="2">
    <source>
        <dbReference type="Pfam" id="PF13393"/>
    </source>
</evidence>
<accession>A0A2T7A4Y8</accession>
<dbReference type="GO" id="GO:0006427">
    <property type="term" value="P:histidyl-tRNA aminoacylation"/>
    <property type="evidence" value="ECO:0007669"/>
    <property type="project" value="TreeGrafter"/>
</dbReference>
<dbReference type="SUPFAM" id="SSF55681">
    <property type="entry name" value="Class II aaRS and biotin synthetases"/>
    <property type="match status" value="1"/>
</dbReference>
<dbReference type="Pfam" id="PF13393">
    <property type="entry name" value="tRNA-synt_His"/>
    <property type="match status" value="1"/>
</dbReference>
<feature type="domain" description="Class II Histidinyl-tRNA synthetase (HisRS)-like catalytic core" evidence="2">
    <location>
        <begin position="18"/>
        <end position="317"/>
    </location>
</feature>
<reference evidence="3 4" key="1">
    <citation type="submission" date="2017-04" db="EMBL/GenBank/DDBJ databases">
        <title>Draft genome sequence of Tuber borchii Vittad., a whitish edible truffle.</title>
        <authorList>
            <consortium name="DOE Joint Genome Institute"/>
            <person name="Murat C."/>
            <person name="Kuo A."/>
            <person name="Barry K.W."/>
            <person name="Clum A."/>
            <person name="Dockter R.B."/>
            <person name="Fauchery L."/>
            <person name="Iotti M."/>
            <person name="Kohler A."/>
            <person name="Labutti K."/>
            <person name="Lindquist E.A."/>
            <person name="Lipzen A."/>
            <person name="Ohm R.A."/>
            <person name="Wang M."/>
            <person name="Grigoriev I.V."/>
            <person name="Zambonelli A."/>
            <person name="Martin F.M."/>
        </authorList>
    </citation>
    <scope>NUCLEOTIDE SEQUENCE [LARGE SCALE GENOMIC DNA]</scope>
    <source>
        <strain evidence="3 4">Tbo3840</strain>
    </source>
</reference>
<dbReference type="InterPro" id="IPR045864">
    <property type="entry name" value="aa-tRNA-synth_II/BPL/LPL"/>
</dbReference>
<dbReference type="EMBL" id="NESQ01000022">
    <property type="protein sequence ID" value="PUU82778.1"/>
    <property type="molecule type" value="Genomic_DNA"/>
</dbReference>
<dbReference type="PANTHER" id="PTHR11476">
    <property type="entry name" value="HISTIDYL-TRNA SYNTHETASE"/>
    <property type="match status" value="1"/>
</dbReference>
<dbReference type="STRING" id="42251.A0A2T7A4Y8"/>
<gene>
    <name evidence="3" type="ORF">B9Z19DRAFT_966629</name>
</gene>
<dbReference type="AlphaFoldDB" id="A0A2T7A4Y8"/>
<dbReference type="InterPro" id="IPR041715">
    <property type="entry name" value="HisRS-like_core"/>
</dbReference>
<evidence type="ECO:0000313" key="4">
    <source>
        <dbReference type="Proteomes" id="UP000244722"/>
    </source>
</evidence>
<evidence type="ECO:0000313" key="3">
    <source>
        <dbReference type="EMBL" id="PUU82778.1"/>
    </source>
</evidence>
<comment type="caution">
    <text evidence="3">The sequence shown here is derived from an EMBL/GenBank/DDBJ whole genome shotgun (WGS) entry which is preliminary data.</text>
</comment>
<dbReference type="GO" id="GO:0003723">
    <property type="term" value="F:RNA binding"/>
    <property type="evidence" value="ECO:0007669"/>
    <property type="project" value="TreeGrafter"/>
</dbReference>
<protein>
    <recommendedName>
        <fullName evidence="2">Class II Histidinyl-tRNA synthetase (HisRS)-like catalytic core domain-containing protein</fullName>
    </recommendedName>
</protein>
<sequence>MATTDKGTFTVKVPQGTRDWSGKDIIIRDKIISSMVEVFKRHGAVTIDTPIFELLNPTISGQDASPICKLADQGGELAALRYSLRDSLTRWLALRGVQSAKIYQVGKEYRRVADGLSRNIAEERMKCHFSVVGASDGLLAEAEMLRVAMEVLDGLKLGAYSIKINHSLILRGLLEVCQVPERLWQGLAKAVNNISKTSWDEVYLDMTSNLELGEAIADKLGGYISKTGGRHLLYDLLLDEGLTKNVSFSKGINEMKNFFDFLEIFGVMPKIAFDLSLTRPDFLDMGLMYEVVTLPLSIKSAGTTIDSMEIASGGGYYKWSGYLYKTTFPITGIEFELEDIFKIIQARVPADQVRETEVDAYVIAVGGDFLMERMRVCRRLWDAGIKVEFLYKEVSEPTCQFAVVLNEEGTKQGKVKIKEVSNLHRRGLDVDIDSVGLVLAEMIKESKEGASSKDGAKTEEERDGDGNFRERVNRVRAHGGTVEMEGVNVEMDFAKIKVKDAEIEFEGAKFDIKKVKIEIRGSKEK</sequence>
<dbReference type="OrthoDB" id="5322529at2759"/>
<dbReference type="GO" id="GO:0005829">
    <property type="term" value="C:cytosol"/>
    <property type="evidence" value="ECO:0007669"/>
    <property type="project" value="TreeGrafter"/>
</dbReference>
<name>A0A2T7A4Y8_TUBBO</name>
<dbReference type="Proteomes" id="UP000244722">
    <property type="component" value="Unassembled WGS sequence"/>
</dbReference>
<feature type="region of interest" description="Disordered" evidence="1">
    <location>
        <begin position="448"/>
        <end position="469"/>
    </location>
</feature>
<evidence type="ECO:0000256" key="1">
    <source>
        <dbReference type="SAM" id="MobiDB-lite"/>
    </source>
</evidence>
<organism evidence="3 4">
    <name type="scientific">Tuber borchii</name>
    <name type="common">White truffle</name>
    <dbReference type="NCBI Taxonomy" id="42251"/>
    <lineage>
        <taxon>Eukaryota</taxon>
        <taxon>Fungi</taxon>
        <taxon>Dikarya</taxon>
        <taxon>Ascomycota</taxon>
        <taxon>Pezizomycotina</taxon>
        <taxon>Pezizomycetes</taxon>
        <taxon>Pezizales</taxon>
        <taxon>Tuberaceae</taxon>
        <taxon>Tuber</taxon>
    </lineage>
</organism>
<dbReference type="InterPro" id="IPR036621">
    <property type="entry name" value="Anticodon-bd_dom_sf"/>
</dbReference>